<keyword evidence="1" id="KW-0472">Membrane</keyword>
<feature type="transmembrane region" description="Helical" evidence="1">
    <location>
        <begin position="72"/>
        <end position="91"/>
    </location>
</feature>
<dbReference type="EMBL" id="VTWH01000003">
    <property type="protein sequence ID" value="KAA0969746.1"/>
    <property type="molecule type" value="Genomic_DNA"/>
</dbReference>
<feature type="transmembrane region" description="Helical" evidence="1">
    <location>
        <begin position="103"/>
        <end position="122"/>
    </location>
</feature>
<keyword evidence="1" id="KW-0812">Transmembrane</keyword>
<organism evidence="2 3">
    <name type="scientific">Aureimonas fodinaquatilis</name>
    <dbReference type="NCBI Taxonomy" id="2565783"/>
    <lineage>
        <taxon>Bacteria</taxon>
        <taxon>Pseudomonadati</taxon>
        <taxon>Pseudomonadota</taxon>
        <taxon>Alphaproteobacteria</taxon>
        <taxon>Hyphomicrobiales</taxon>
        <taxon>Aurantimonadaceae</taxon>
        <taxon>Aureimonas</taxon>
    </lineage>
</organism>
<dbReference type="OrthoDB" id="9808658at2"/>
<dbReference type="Proteomes" id="UP000324738">
    <property type="component" value="Unassembled WGS sequence"/>
</dbReference>
<accession>A0A5B0DTH1</accession>
<dbReference type="AlphaFoldDB" id="A0A5B0DTH1"/>
<name>A0A5B0DTH1_9HYPH</name>
<protein>
    <recommendedName>
        <fullName evidence="4">DUF4345 domain-containing protein</fullName>
    </recommendedName>
</protein>
<evidence type="ECO:0000313" key="3">
    <source>
        <dbReference type="Proteomes" id="UP000324738"/>
    </source>
</evidence>
<evidence type="ECO:0000256" key="1">
    <source>
        <dbReference type="SAM" id="Phobius"/>
    </source>
</evidence>
<evidence type="ECO:0008006" key="4">
    <source>
        <dbReference type="Google" id="ProtNLM"/>
    </source>
</evidence>
<evidence type="ECO:0000313" key="2">
    <source>
        <dbReference type="EMBL" id="KAA0969746.1"/>
    </source>
</evidence>
<gene>
    <name evidence="2" type="ORF">FPY71_14615</name>
</gene>
<dbReference type="RefSeq" id="WP_149301030.1">
    <property type="nucleotide sequence ID" value="NZ_VTWH01000003.1"/>
</dbReference>
<keyword evidence="3" id="KW-1185">Reference proteome</keyword>
<reference evidence="2 3" key="1">
    <citation type="submission" date="2019-08" db="EMBL/GenBank/DDBJ databases">
        <title>Aureimonas fodiniaquatilis sp. nov., isolated from a coal mine wastewater.</title>
        <authorList>
            <person name="Kim W."/>
        </authorList>
    </citation>
    <scope>NUCLEOTIDE SEQUENCE [LARGE SCALE GENOMIC DNA]</scope>
    <source>
        <strain evidence="2 3">CAU 1482</strain>
    </source>
</reference>
<proteinExistence type="predicted"/>
<sequence>MPLTNADWMPLIAALATFIVGLVIMIMPRQAQRLAGLEPAAGSGGQLRGSVGGFHAGAGFAALLFYDQPIVQIVLGLAWASATMGRLLSIVADSGVSARSATILLFNIALTVLFMGPFFGFAPAG</sequence>
<keyword evidence="1" id="KW-1133">Transmembrane helix</keyword>
<feature type="transmembrane region" description="Helical" evidence="1">
    <location>
        <begin position="6"/>
        <end position="26"/>
    </location>
</feature>
<comment type="caution">
    <text evidence="2">The sequence shown here is derived from an EMBL/GenBank/DDBJ whole genome shotgun (WGS) entry which is preliminary data.</text>
</comment>